<proteinExistence type="predicted"/>
<feature type="compositionally biased region" description="Polar residues" evidence="1">
    <location>
        <begin position="125"/>
        <end position="145"/>
    </location>
</feature>
<protein>
    <submittedName>
        <fullName evidence="2">Uncharacterized protein</fullName>
    </submittedName>
</protein>
<name>A0A0N1H8K5_9EURO</name>
<comment type="caution">
    <text evidence="2">The sequence shown here is derived from an EMBL/GenBank/DDBJ whole genome shotgun (WGS) entry which is preliminary data.</text>
</comment>
<evidence type="ECO:0000313" key="3">
    <source>
        <dbReference type="Proteomes" id="UP000038010"/>
    </source>
</evidence>
<reference evidence="2 3" key="1">
    <citation type="submission" date="2015-06" db="EMBL/GenBank/DDBJ databases">
        <title>Draft genome of the ant-associated black yeast Phialophora attae CBS 131958.</title>
        <authorList>
            <person name="Moreno L.F."/>
            <person name="Stielow B.J."/>
            <person name="de Hoog S."/>
            <person name="Vicente V.A."/>
            <person name="Weiss V.A."/>
            <person name="de Vries M."/>
            <person name="Cruz L.M."/>
            <person name="Souza E.M."/>
        </authorList>
    </citation>
    <scope>NUCLEOTIDE SEQUENCE [LARGE SCALE GENOMIC DNA]</scope>
    <source>
        <strain evidence="2 3">CBS 131958</strain>
    </source>
</reference>
<dbReference type="AlphaFoldDB" id="A0A0N1H8K5"/>
<dbReference type="GeneID" id="28739154"/>
<gene>
    <name evidence="2" type="ORF">AB675_6946</name>
</gene>
<evidence type="ECO:0000313" key="2">
    <source>
        <dbReference type="EMBL" id="KPI43297.1"/>
    </source>
</evidence>
<evidence type="ECO:0000256" key="1">
    <source>
        <dbReference type="SAM" id="MobiDB-lite"/>
    </source>
</evidence>
<dbReference type="EMBL" id="LFJN01000005">
    <property type="protein sequence ID" value="KPI43297.1"/>
    <property type="molecule type" value="Genomic_DNA"/>
</dbReference>
<accession>A0A0N1H8K5</accession>
<feature type="compositionally biased region" description="Pro residues" evidence="1">
    <location>
        <begin position="56"/>
        <end position="67"/>
    </location>
</feature>
<organism evidence="2 3">
    <name type="scientific">Cyphellophora attinorum</name>
    <dbReference type="NCBI Taxonomy" id="1664694"/>
    <lineage>
        <taxon>Eukaryota</taxon>
        <taxon>Fungi</taxon>
        <taxon>Dikarya</taxon>
        <taxon>Ascomycota</taxon>
        <taxon>Pezizomycotina</taxon>
        <taxon>Eurotiomycetes</taxon>
        <taxon>Chaetothyriomycetidae</taxon>
        <taxon>Chaetothyriales</taxon>
        <taxon>Cyphellophoraceae</taxon>
        <taxon>Cyphellophora</taxon>
    </lineage>
</organism>
<keyword evidence="3" id="KW-1185">Reference proteome</keyword>
<dbReference type="RefSeq" id="XP_018003260.1">
    <property type="nucleotide sequence ID" value="XM_018147275.1"/>
</dbReference>
<dbReference type="VEuPathDB" id="FungiDB:AB675_6946"/>
<sequence length="163" mass="17747">MPPTTAQAIELHCLSAKRIRMQSSSDDPDLRQVIAHARLYVETQRSLLEKAASPRPRAPTSPPPPPPPRRRASKTYETAAVEAQQEHADSASSSDEEDDVFPRHDGSPCTTAEAVEITDAGEVSPTDSSGRFEPTTSYWKGSESVSTRERSASTVSVEEVLPF</sequence>
<dbReference type="Proteomes" id="UP000038010">
    <property type="component" value="Unassembled WGS sequence"/>
</dbReference>
<feature type="region of interest" description="Disordered" evidence="1">
    <location>
        <begin position="45"/>
        <end position="163"/>
    </location>
</feature>